<feature type="region of interest" description="Disordered" evidence="1">
    <location>
        <begin position="1"/>
        <end position="55"/>
    </location>
</feature>
<evidence type="ECO:0000313" key="2">
    <source>
        <dbReference type="EMBL" id="SVD38298.1"/>
    </source>
</evidence>
<proteinExistence type="predicted"/>
<feature type="compositionally biased region" description="Basic and acidic residues" evidence="1">
    <location>
        <begin position="69"/>
        <end position="83"/>
    </location>
</feature>
<reference evidence="2" key="1">
    <citation type="submission" date="2018-05" db="EMBL/GenBank/DDBJ databases">
        <authorList>
            <person name="Lanie J.A."/>
            <person name="Ng W.-L."/>
            <person name="Kazmierczak K.M."/>
            <person name="Andrzejewski T.M."/>
            <person name="Davidsen T.M."/>
            <person name="Wayne K.J."/>
            <person name="Tettelin H."/>
            <person name="Glass J.I."/>
            <person name="Rusch D."/>
            <person name="Podicherti R."/>
            <person name="Tsui H.-C.T."/>
            <person name="Winkler M.E."/>
        </authorList>
    </citation>
    <scope>NUCLEOTIDE SEQUENCE</scope>
</reference>
<dbReference type="AlphaFoldDB" id="A0A382UX87"/>
<name>A0A382UX87_9ZZZZ</name>
<feature type="non-terminal residue" evidence="2">
    <location>
        <position position="1"/>
    </location>
</feature>
<protein>
    <submittedName>
        <fullName evidence="2">Uncharacterized protein</fullName>
    </submittedName>
</protein>
<feature type="region of interest" description="Disordered" evidence="1">
    <location>
        <begin position="68"/>
        <end position="121"/>
    </location>
</feature>
<gene>
    <name evidence="2" type="ORF">METZ01_LOCUS391152</name>
</gene>
<evidence type="ECO:0000256" key="1">
    <source>
        <dbReference type="SAM" id="MobiDB-lite"/>
    </source>
</evidence>
<feature type="non-terminal residue" evidence="2">
    <location>
        <position position="121"/>
    </location>
</feature>
<feature type="compositionally biased region" description="Polar residues" evidence="1">
    <location>
        <begin position="1"/>
        <end position="11"/>
    </location>
</feature>
<sequence length="121" mass="13882">QDQGAQPQAHQARQDPHGERRYQHPHPDPARDPPQGHPRGVSRQGERGALLQPVLRRDVLLHAALTRKGRAELHEGTQEERRFGGGQRQALRQEDEEPEKNRGRLEELYPQARHQAGRLEI</sequence>
<organism evidence="2">
    <name type="scientific">marine metagenome</name>
    <dbReference type="NCBI Taxonomy" id="408172"/>
    <lineage>
        <taxon>unclassified sequences</taxon>
        <taxon>metagenomes</taxon>
        <taxon>ecological metagenomes</taxon>
    </lineage>
</organism>
<dbReference type="EMBL" id="UINC01147147">
    <property type="protein sequence ID" value="SVD38298.1"/>
    <property type="molecule type" value="Genomic_DNA"/>
</dbReference>
<accession>A0A382UX87</accession>
<feature type="compositionally biased region" description="Basic and acidic residues" evidence="1">
    <location>
        <begin position="12"/>
        <end position="31"/>
    </location>
</feature>